<protein>
    <submittedName>
        <fullName evidence="1">Uncharacterized protein</fullName>
    </submittedName>
</protein>
<dbReference type="AlphaFoldDB" id="A0A9P8NYT0"/>
<comment type="caution">
    <text evidence="1">The sequence shown here is derived from an EMBL/GenBank/DDBJ whole genome shotgun (WGS) entry which is preliminary data.</text>
</comment>
<sequence>MVARLRNHELKFAYILMVDSSLGSTLVSCGRYFNVNALFLMNLATSSRFVTMKKLYLVNTDHDLSLNERMLCFLEYASTPSNSDLWLIWPETPSSSNVMSIFLGLDKGRLLSWLTRLDAMAVESQPLVMSSV</sequence>
<dbReference type="GeneID" id="70237614"/>
<keyword evidence="2" id="KW-1185">Reference proteome</keyword>
<proteinExistence type="predicted"/>
<dbReference type="EMBL" id="JAEUBE010000378">
    <property type="protein sequence ID" value="KAH3662398.1"/>
    <property type="molecule type" value="Genomic_DNA"/>
</dbReference>
<accession>A0A9P8NYT0</accession>
<dbReference type="Proteomes" id="UP000769157">
    <property type="component" value="Unassembled WGS sequence"/>
</dbReference>
<evidence type="ECO:0000313" key="2">
    <source>
        <dbReference type="Proteomes" id="UP000769157"/>
    </source>
</evidence>
<dbReference type="RefSeq" id="XP_046059487.1">
    <property type="nucleotide sequence ID" value="XM_046206854.1"/>
</dbReference>
<organism evidence="1 2">
    <name type="scientific">Ogataea philodendri</name>
    <dbReference type="NCBI Taxonomy" id="1378263"/>
    <lineage>
        <taxon>Eukaryota</taxon>
        <taxon>Fungi</taxon>
        <taxon>Dikarya</taxon>
        <taxon>Ascomycota</taxon>
        <taxon>Saccharomycotina</taxon>
        <taxon>Pichiomycetes</taxon>
        <taxon>Pichiales</taxon>
        <taxon>Pichiaceae</taxon>
        <taxon>Ogataea</taxon>
    </lineage>
</organism>
<reference evidence="1" key="1">
    <citation type="journal article" date="2021" name="Open Biol.">
        <title>Shared evolutionary footprints suggest mitochondrial oxidative damage underlies multiple complex I losses in fungi.</title>
        <authorList>
            <person name="Schikora-Tamarit M.A."/>
            <person name="Marcet-Houben M."/>
            <person name="Nosek J."/>
            <person name="Gabaldon T."/>
        </authorList>
    </citation>
    <scope>NUCLEOTIDE SEQUENCE</scope>
    <source>
        <strain evidence="1">CBS6075</strain>
    </source>
</reference>
<name>A0A9P8NYT0_9ASCO</name>
<gene>
    <name evidence="1" type="ORF">OGAPHI_005650</name>
</gene>
<reference evidence="1" key="2">
    <citation type="submission" date="2021-01" db="EMBL/GenBank/DDBJ databases">
        <authorList>
            <person name="Schikora-Tamarit M.A."/>
        </authorList>
    </citation>
    <scope>NUCLEOTIDE SEQUENCE</scope>
    <source>
        <strain evidence="1">CBS6075</strain>
    </source>
</reference>
<evidence type="ECO:0000313" key="1">
    <source>
        <dbReference type="EMBL" id="KAH3662398.1"/>
    </source>
</evidence>